<organism evidence="1 2">
    <name type="scientific">Fusarium beomiforme</name>
    <dbReference type="NCBI Taxonomy" id="44412"/>
    <lineage>
        <taxon>Eukaryota</taxon>
        <taxon>Fungi</taxon>
        <taxon>Dikarya</taxon>
        <taxon>Ascomycota</taxon>
        <taxon>Pezizomycotina</taxon>
        <taxon>Sordariomycetes</taxon>
        <taxon>Hypocreomycetidae</taxon>
        <taxon>Hypocreales</taxon>
        <taxon>Nectriaceae</taxon>
        <taxon>Fusarium</taxon>
        <taxon>Fusarium burgessii species complex</taxon>
    </lineage>
</organism>
<dbReference type="EMBL" id="PVQB02000060">
    <property type="protein sequence ID" value="KAF4344197.1"/>
    <property type="molecule type" value="Genomic_DNA"/>
</dbReference>
<evidence type="ECO:0000313" key="1">
    <source>
        <dbReference type="EMBL" id="KAF4344197.1"/>
    </source>
</evidence>
<reference evidence="1" key="1">
    <citation type="journal article" date="2017" name="Mycologia">
        <title>Fusarium algeriense, sp. nov., a novel toxigenic crown rot pathogen of durum wheat from Algeria is nested in the Fusarium burgessii species complex.</title>
        <authorList>
            <person name="Laraba I."/>
            <person name="Keddad A."/>
            <person name="Boureghda H."/>
            <person name="Abdallah N."/>
            <person name="Vaughan M.M."/>
            <person name="Proctor R.H."/>
            <person name="Busman M."/>
            <person name="O'Donnell K."/>
        </authorList>
    </citation>
    <scope>NUCLEOTIDE SEQUENCE</scope>
    <source>
        <strain evidence="1">NRRL 25174</strain>
    </source>
</reference>
<keyword evidence="2" id="KW-1185">Reference proteome</keyword>
<sequence>MDFLNALESMAQAASTRTNHKIDEAIINRYCQHEPEITISDNHWNMIRERMEEKAFDREAYQYLCNMAKPKSGSHQKLTEKQLRKLRASTFLVKLEEPLDTTSAVAQAAGLVSSIAEAITATDSLWQASSFLKINGIHKINIEAYLKASPSLATFVSTFVPCNQARKSLSPDSLHPTLGIESTLPNRRLQHFSYSPYPAQNEYPVWYFAYGTLADVDVTSKLLGYSPQYSRAVIWRGALKHWGKYKALVDNFENRKCLGGMEF</sequence>
<dbReference type="AlphaFoldDB" id="A0A9P5AUR7"/>
<reference evidence="1" key="2">
    <citation type="submission" date="2020-02" db="EMBL/GenBank/DDBJ databases">
        <title>Identification and distribution of gene clusters putatively required for synthesis of sphingolipid metabolism inhibitors in phylogenetically diverse species of the filamentous fungus Fusarium.</title>
        <authorList>
            <person name="Kim H.-S."/>
            <person name="Busman M."/>
            <person name="Brown D.W."/>
            <person name="Divon H."/>
            <person name="Uhlig S."/>
            <person name="Proctor R.H."/>
        </authorList>
    </citation>
    <scope>NUCLEOTIDE SEQUENCE</scope>
    <source>
        <strain evidence="1">NRRL 25174</strain>
    </source>
</reference>
<dbReference type="OrthoDB" id="3262926at2759"/>
<evidence type="ECO:0000313" key="2">
    <source>
        <dbReference type="Proteomes" id="UP000730481"/>
    </source>
</evidence>
<name>A0A9P5AUR7_9HYPO</name>
<gene>
    <name evidence="1" type="ORF">FBEOM_1791</name>
</gene>
<protein>
    <recommendedName>
        <fullName evidence="3">Gamma-glutamylcyclotransferase AIG2-like domain-containing protein</fullName>
    </recommendedName>
</protein>
<evidence type="ECO:0008006" key="3">
    <source>
        <dbReference type="Google" id="ProtNLM"/>
    </source>
</evidence>
<accession>A0A9P5AUR7</accession>
<proteinExistence type="predicted"/>
<comment type="caution">
    <text evidence="1">The sequence shown here is derived from an EMBL/GenBank/DDBJ whole genome shotgun (WGS) entry which is preliminary data.</text>
</comment>
<dbReference type="Proteomes" id="UP000730481">
    <property type="component" value="Unassembled WGS sequence"/>
</dbReference>